<name>A0A096FFJ3_COMTE</name>
<protein>
    <submittedName>
        <fullName evidence="1">Uncharacterized protein</fullName>
    </submittedName>
</protein>
<organism evidence="1 2">
    <name type="scientific">Comamonas testosteroni</name>
    <name type="common">Pseudomonas testosteroni</name>
    <dbReference type="NCBI Taxonomy" id="285"/>
    <lineage>
        <taxon>Bacteria</taxon>
        <taxon>Pseudomonadati</taxon>
        <taxon>Pseudomonadota</taxon>
        <taxon>Betaproteobacteria</taxon>
        <taxon>Burkholderiales</taxon>
        <taxon>Comamonadaceae</taxon>
        <taxon>Comamonas</taxon>
    </lineage>
</organism>
<dbReference type="EMBL" id="AWOR01000048">
    <property type="protein sequence ID" value="KGH29101.1"/>
    <property type="molecule type" value="Genomic_DNA"/>
</dbReference>
<evidence type="ECO:0000313" key="1">
    <source>
        <dbReference type="EMBL" id="KGH29101.1"/>
    </source>
</evidence>
<comment type="caution">
    <text evidence="1">The sequence shown here is derived from an EMBL/GenBank/DDBJ whole genome shotgun (WGS) entry which is preliminary data.</text>
</comment>
<evidence type="ECO:0000313" key="2">
    <source>
        <dbReference type="Proteomes" id="UP000029553"/>
    </source>
</evidence>
<gene>
    <name evidence="1" type="ORF">P353_14890</name>
</gene>
<accession>A0A096FFJ3</accession>
<dbReference type="Proteomes" id="UP000029553">
    <property type="component" value="Unassembled WGS sequence"/>
</dbReference>
<sequence length="89" mass="9950">MAAVPTMATKIPPTAVATGCCRVALAFLLSFRTYFSDIFSILLAVNKRVLMHLTGEIEKQDSDLTESSLQPEFRRAACENRILRNFRNA</sequence>
<dbReference type="AlphaFoldDB" id="A0A096FFJ3"/>
<proteinExistence type="predicted"/>
<reference evidence="1 2" key="1">
    <citation type="submission" date="2013-09" db="EMBL/GenBank/DDBJ databases">
        <title>High correlation between genotypes and phenotypes of environmental bacteria Comamonas testosteroni strains.</title>
        <authorList>
            <person name="Liu L."/>
            <person name="Zhu W."/>
            <person name="Xia X."/>
            <person name="Xu B."/>
            <person name="Luo M."/>
            <person name="Wang G."/>
        </authorList>
    </citation>
    <scope>NUCLEOTIDE SEQUENCE [LARGE SCALE GENOMIC DNA]</scope>
    <source>
        <strain evidence="1 2">JL40</strain>
    </source>
</reference>